<gene>
    <name evidence="1" type="ORF">L873DRAFT_1796004</name>
</gene>
<protein>
    <submittedName>
        <fullName evidence="1">Uncharacterized protein</fullName>
    </submittedName>
</protein>
<dbReference type="Proteomes" id="UP000276215">
    <property type="component" value="Unassembled WGS sequence"/>
</dbReference>
<accession>A0A3N4IXA6</accession>
<name>A0A3N4IXA6_9PEZI</name>
<reference evidence="1 2" key="1">
    <citation type="journal article" date="2018" name="Nat. Ecol. Evol.">
        <title>Pezizomycetes genomes reveal the molecular basis of ectomycorrhizal truffle lifestyle.</title>
        <authorList>
            <person name="Murat C."/>
            <person name="Payen T."/>
            <person name="Noel B."/>
            <person name="Kuo A."/>
            <person name="Morin E."/>
            <person name="Chen J."/>
            <person name="Kohler A."/>
            <person name="Krizsan K."/>
            <person name="Balestrini R."/>
            <person name="Da Silva C."/>
            <person name="Montanini B."/>
            <person name="Hainaut M."/>
            <person name="Levati E."/>
            <person name="Barry K.W."/>
            <person name="Belfiori B."/>
            <person name="Cichocki N."/>
            <person name="Clum A."/>
            <person name="Dockter R.B."/>
            <person name="Fauchery L."/>
            <person name="Guy J."/>
            <person name="Iotti M."/>
            <person name="Le Tacon F."/>
            <person name="Lindquist E.A."/>
            <person name="Lipzen A."/>
            <person name="Malagnac F."/>
            <person name="Mello A."/>
            <person name="Molinier V."/>
            <person name="Miyauchi S."/>
            <person name="Poulain J."/>
            <person name="Riccioni C."/>
            <person name="Rubini A."/>
            <person name="Sitrit Y."/>
            <person name="Splivallo R."/>
            <person name="Traeger S."/>
            <person name="Wang M."/>
            <person name="Zifcakova L."/>
            <person name="Wipf D."/>
            <person name="Zambonelli A."/>
            <person name="Paolocci F."/>
            <person name="Nowrousian M."/>
            <person name="Ottonello S."/>
            <person name="Baldrian P."/>
            <person name="Spatafora J.W."/>
            <person name="Henrissat B."/>
            <person name="Nagy L.G."/>
            <person name="Aury J.M."/>
            <person name="Wincker P."/>
            <person name="Grigoriev I.V."/>
            <person name="Bonfante P."/>
            <person name="Martin F.M."/>
        </authorList>
    </citation>
    <scope>NUCLEOTIDE SEQUENCE [LARGE SCALE GENOMIC DNA]</scope>
    <source>
        <strain evidence="1 2">120613-1</strain>
    </source>
</reference>
<proteinExistence type="predicted"/>
<evidence type="ECO:0000313" key="2">
    <source>
        <dbReference type="Proteomes" id="UP000276215"/>
    </source>
</evidence>
<sequence>MAIIPGYHFWPTVVFEFGYTKPYDNLKADVKLLLEGSAEGIIKAILSKLEPIWQGKTNIQKVYSVEVWHLVDGHTKKDGGSKNLFLPPRSHGMQKIELTLGDILGNEFGKMAADGWGEDATLLLQLDSLWEFINKATQHYLIQRGVLQQG</sequence>
<dbReference type="AlphaFoldDB" id="A0A3N4IXA6"/>
<organism evidence="1 2">
    <name type="scientific">Choiromyces venosus 120613-1</name>
    <dbReference type="NCBI Taxonomy" id="1336337"/>
    <lineage>
        <taxon>Eukaryota</taxon>
        <taxon>Fungi</taxon>
        <taxon>Dikarya</taxon>
        <taxon>Ascomycota</taxon>
        <taxon>Pezizomycotina</taxon>
        <taxon>Pezizomycetes</taxon>
        <taxon>Pezizales</taxon>
        <taxon>Tuberaceae</taxon>
        <taxon>Choiromyces</taxon>
    </lineage>
</organism>
<dbReference type="EMBL" id="ML120566">
    <property type="protein sequence ID" value="RPA89597.1"/>
    <property type="molecule type" value="Genomic_DNA"/>
</dbReference>
<keyword evidence="2" id="KW-1185">Reference proteome</keyword>
<evidence type="ECO:0000313" key="1">
    <source>
        <dbReference type="EMBL" id="RPA89597.1"/>
    </source>
</evidence>